<dbReference type="PANTHER" id="PTHR45331:SF2">
    <property type="entry name" value="OXIDOREDUCTASE WITH IRON-SULFUR SUBUNIT"/>
    <property type="match status" value="1"/>
</dbReference>
<dbReference type="Pfam" id="PF00111">
    <property type="entry name" value="Fer2"/>
    <property type="match status" value="1"/>
</dbReference>
<dbReference type="GO" id="GO:0051537">
    <property type="term" value="F:2 iron, 2 sulfur cluster binding"/>
    <property type="evidence" value="ECO:0007669"/>
    <property type="project" value="TreeGrafter"/>
</dbReference>
<dbReference type="InterPro" id="IPR012675">
    <property type="entry name" value="Beta-grasp_dom_sf"/>
</dbReference>
<dbReference type="SUPFAM" id="SSF54292">
    <property type="entry name" value="2Fe-2S ferredoxin-like"/>
    <property type="match status" value="1"/>
</dbReference>
<dbReference type="CDD" id="cd00207">
    <property type="entry name" value="fer2"/>
    <property type="match status" value="1"/>
</dbReference>
<dbReference type="AlphaFoldDB" id="A0A3E0DYC2"/>
<dbReference type="InterPro" id="IPR001041">
    <property type="entry name" value="2Fe-2S_ferredoxin-type"/>
</dbReference>
<dbReference type="PANTHER" id="PTHR45331">
    <property type="entry name" value="OXIDOREDUCTASE, IRON-SULPHUR BINDING SUBUNIT-RELATED-RELATED"/>
    <property type="match status" value="1"/>
</dbReference>
<keyword evidence="3" id="KW-1185">Reference proteome</keyword>
<accession>A0A3E0DYC2</accession>
<dbReference type="Gene3D" id="3.10.20.30">
    <property type="match status" value="1"/>
</dbReference>
<evidence type="ECO:0000259" key="1">
    <source>
        <dbReference type="Pfam" id="PF00111"/>
    </source>
</evidence>
<organism evidence="2 3">
    <name type="scientific">Algoriphagus antarcticus</name>
    <dbReference type="NCBI Taxonomy" id="238540"/>
    <lineage>
        <taxon>Bacteria</taxon>
        <taxon>Pseudomonadati</taxon>
        <taxon>Bacteroidota</taxon>
        <taxon>Cytophagia</taxon>
        <taxon>Cytophagales</taxon>
        <taxon>Cyclobacteriaceae</taxon>
        <taxon>Algoriphagus</taxon>
    </lineage>
</organism>
<name>A0A3E0DYC2_9BACT</name>
<dbReference type="RefSeq" id="WP_240510787.1">
    <property type="nucleotide sequence ID" value="NZ_MSSW01000002.1"/>
</dbReference>
<comment type="caution">
    <text evidence="2">The sequence shown here is derived from an EMBL/GenBank/DDBJ whole genome shotgun (WGS) entry which is preliminary data.</text>
</comment>
<feature type="domain" description="2Fe-2S ferredoxin-type" evidence="1">
    <location>
        <begin position="8"/>
        <end position="52"/>
    </location>
</feature>
<evidence type="ECO:0000313" key="2">
    <source>
        <dbReference type="EMBL" id="REG91087.1"/>
    </source>
</evidence>
<dbReference type="InterPro" id="IPR052914">
    <property type="entry name" value="Aldehyde_Oxdr_Iron-Sulfur"/>
</dbReference>
<dbReference type="Proteomes" id="UP000256405">
    <property type="component" value="Unassembled WGS sequence"/>
</dbReference>
<evidence type="ECO:0000313" key="3">
    <source>
        <dbReference type="Proteomes" id="UP000256405"/>
    </source>
</evidence>
<dbReference type="GO" id="GO:0016903">
    <property type="term" value="F:oxidoreductase activity, acting on the aldehyde or oxo group of donors"/>
    <property type="evidence" value="ECO:0007669"/>
    <property type="project" value="TreeGrafter"/>
</dbReference>
<reference evidence="2 3" key="1">
    <citation type="submission" date="2018-08" db="EMBL/GenBank/DDBJ databases">
        <title>Genomic Encyclopedia of Archaeal and Bacterial Type Strains, Phase II (KMG-II): from individual species to whole genera.</title>
        <authorList>
            <person name="Goeker M."/>
        </authorList>
    </citation>
    <scope>NUCLEOTIDE SEQUENCE [LARGE SCALE GENOMIC DNA]</scope>
    <source>
        <strain evidence="2 3">DSM 15986</strain>
    </source>
</reference>
<sequence>MPQDFTLRVNGKSKTISADPEEPLLYILRDEFNLKGAKYGCGLQQCGACMVIADS</sequence>
<dbReference type="InterPro" id="IPR036010">
    <property type="entry name" value="2Fe-2S_ferredoxin-like_sf"/>
</dbReference>
<gene>
    <name evidence="2" type="ORF">C8N25_105200</name>
</gene>
<protein>
    <submittedName>
        <fullName evidence="2">2Fe-2S iron-sulfur cluster protein</fullName>
    </submittedName>
</protein>
<dbReference type="EMBL" id="QUNF01000005">
    <property type="protein sequence ID" value="REG91087.1"/>
    <property type="molecule type" value="Genomic_DNA"/>
</dbReference>
<proteinExistence type="predicted"/>